<keyword evidence="4" id="KW-1185">Reference proteome</keyword>
<dbReference type="Proteomes" id="UP000327085">
    <property type="component" value="Chromosome 6"/>
</dbReference>
<proteinExistence type="predicted"/>
<reference evidence="1 4" key="3">
    <citation type="journal article" date="2022" name="G3 (Bethesda)">
        <title>Whole-genome sequence and methylome profiling of the almond [Prunus dulcis (Mill.) D.A. Webb] cultivar 'Nonpareil'.</title>
        <authorList>
            <person name="D'Amico-Willman K.M."/>
            <person name="Ouma W.Z."/>
            <person name="Meulia T."/>
            <person name="Sideli G.M."/>
            <person name="Gradziel T.M."/>
            <person name="Fresnedo-Ramirez J."/>
        </authorList>
    </citation>
    <scope>NUCLEOTIDE SEQUENCE [LARGE SCALE GENOMIC DNA]</scope>
    <source>
        <strain evidence="1">Clone GOH B32 T37-40</strain>
    </source>
</reference>
<evidence type="ECO:0000313" key="1">
    <source>
        <dbReference type="EMBL" id="KAI5311382.1"/>
    </source>
</evidence>
<accession>A0A5E4FQQ3</accession>
<organism evidence="2 3">
    <name type="scientific">Prunus dulcis</name>
    <name type="common">Almond</name>
    <name type="synonym">Amygdalus dulcis</name>
    <dbReference type="NCBI Taxonomy" id="3755"/>
    <lineage>
        <taxon>Eukaryota</taxon>
        <taxon>Viridiplantae</taxon>
        <taxon>Streptophyta</taxon>
        <taxon>Embryophyta</taxon>
        <taxon>Tracheophyta</taxon>
        <taxon>Spermatophyta</taxon>
        <taxon>Magnoliopsida</taxon>
        <taxon>eudicotyledons</taxon>
        <taxon>Gunneridae</taxon>
        <taxon>Pentapetalae</taxon>
        <taxon>rosids</taxon>
        <taxon>fabids</taxon>
        <taxon>Rosales</taxon>
        <taxon>Rosaceae</taxon>
        <taxon>Amygdaloideae</taxon>
        <taxon>Amygdaleae</taxon>
        <taxon>Prunus</taxon>
    </lineage>
</organism>
<gene>
    <name evidence="2" type="ORF">ALMOND_2B035759</name>
    <name evidence="1" type="ORF">L3X38_000307</name>
</gene>
<evidence type="ECO:0000313" key="3">
    <source>
        <dbReference type="Proteomes" id="UP000327085"/>
    </source>
</evidence>
<dbReference type="EMBL" id="CABIKO010000173">
    <property type="protein sequence ID" value="VVA29806.1"/>
    <property type="molecule type" value="Genomic_DNA"/>
</dbReference>
<evidence type="ECO:0000313" key="2">
    <source>
        <dbReference type="EMBL" id="VVA29806.1"/>
    </source>
</evidence>
<dbReference type="InParanoid" id="A0A5E4FQQ3"/>
<dbReference type="EMBL" id="JAJFAZ020000017">
    <property type="protein sequence ID" value="KAI5311382.1"/>
    <property type="molecule type" value="Genomic_DNA"/>
</dbReference>
<reference evidence="2" key="1">
    <citation type="submission" date="2019-07" db="EMBL/GenBank/DDBJ databases">
        <authorList>
            <person name="Alioto T."/>
            <person name="Alioto T."/>
            <person name="Gomez Garrido J."/>
        </authorList>
    </citation>
    <scope>NUCLEOTIDE SEQUENCE</scope>
</reference>
<sequence length="118" mass="13620">MFTFIRRLSDFGYGISFRFEPLKCLNFVKSPLSIASSTYFLLEAGIFPKLAFIEFLFSRVSTLTNFNSRVVLVYYRRVFEPNFQIPFAAVRSIVQLTMACDGCTVKASHYYHLSEEAI</sequence>
<protein>
    <submittedName>
        <fullName evidence="2">Uncharacterized protein</fullName>
    </submittedName>
</protein>
<dbReference type="Proteomes" id="UP001054821">
    <property type="component" value="Unassembled WGS sequence"/>
</dbReference>
<name>A0A5E4FQQ3_PRUDU</name>
<dbReference type="Gramene" id="VVA29806">
    <property type="protein sequence ID" value="VVA29806"/>
    <property type="gene ID" value="Prudul26B035759"/>
</dbReference>
<dbReference type="AlphaFoldDB" id="A0A5E4FQQ3"/>
<reference evidence="3" key="2">
    <citation type="journal article" date="2020" name="Plant J.">
        <title>Transposons played a major role in the diversification between the closely related almond and peach genomes: results from the almond genome sequence.</title>
        <authorList>
            <person name="Alioto T."/>
            <person name="Alexiou K.G."/>
            <person name="Bardil A."/>
            <person name="Barteri F."/>
            <person name="Castanera R."/>
            <person name="Cruz F."/>
            <person name="Dhingra A."/>
            <person name="Duval H."/>
            <person name="Fernandez I Marti A."/>
            <person name="Frias L."/>
            <person name="Galan B."/>
            <person name="Garcia J.L."/>
            <person name="Howad W."/>
            <person name="Gomez-Garrido J."/>
            <person name="Gut M."/>
            <person name="Julca I."/>
            <person name="Morata J."/>
            <person name="Puigdomenech P."/>
            <person name="Ribeca P."/>
            <person name="Rubio Cabetas M.J."/>
            <person name="Vlasova A."/>
            <person name="Wirthensohn M."/>
            <person name="Garcia-Mas J."/>
            <person name="Gabaldon T."/>
            <person name="Casacuberta J.M."/>
            <person name="Arus P."/>
        </authorList>
    </citation>
    <scope>NUCLEOTIDE SEQUENCE [LARGE SCALE GENOMIC DNA]</scope>
    <source>
        <strain evidence="3">cv. Texas</strain>
    </source>
</reference>
<evidence type="ECO:0000313" key="4">
    <source>
        <dbReference type="Proteomes" id="UP001054821"/>
    </source>
</evidence>